<dbReference type="AlphaFoldDB" id="A0A934W5T8"/>
<name>A0A934W5T8_9BURK</name>
<dbReference type="EMBL" id="JAEPBG010000004">
    <property type="protein sequence ID" value="MBK4735357.1"/>
    <property type="molecule type" value="Genomic_DNA"/>
</dbReference>
<feature type="signal peptide" evidence="2">
    <location>
        <begin position="1"/>
        <end position="27"/>
    </location>
</feature>
<evidence type="ECO:0000259" key="3">
    <source>
        <dbReference type="SMART" id="SM00062"/>
    </source>
</evidence>
<gene>
    <name evidence="4" type="ORF">JJB74_12100</name>
</gene>
<dbReference type="InterPro" id="IPR001638">
    <property type="entry name" value="Solute-binding_3/MltF_N"/>
</dbReference>
<keyword evidence="5" id="KW-1185">Reference proteome</keyword>
<sequence length="268" mass="28590">MKSIFKATQKLAAVVLGMAFLAQAAQAVTPAEIKQRKKVLVAIDLGTPPFGSTDAQMQPQGSDVEVARMMAKDLGVELEIVPVTGPNRIPFLMTNKADMVISSFSISPERAKVVAFSAPYGAIQFVVAAPKSVPIKGIDDLVGKRTGVVRGNIQDNLLTPMAPKGATVVRFDDDATVTAAVLSGQVDALCTPSILSAAIAKQNPDKQIETKFAIKTGPYAVGLRKSDTELKQWVDTWIAANLKNGRLGEAYARWVGQPLPDLTPFMTN</sequence>
<dbReference type="RefSeq" id="WP_200592124.1">
    <property type="nucleotide sequence ID" value="NZ_JAEPBG010000004.1"/>
</dbReference>
<reference evidence="4" key="1">
    <citation type="submission" date="2021-01" db="EMBL/GenBank/DDBJ databases">
        <title>Genome sequence of strain Noviherbaspirillum sp. DKR-6.</title>
        <authorList>
            <person name="Chaudhary D.K."/>
        </authorList>
    </citation>
    <scope>NUCLEOTIDE SEQUENCE</scope>
    <source>
        <strain evidence="4">DKR-6</strain>
    </source>
</reference>
<dbReference type="PANTHER" id="PTHR35936:SF17">
    <property type="entry name" value="ARGININE-BINDING EXTRACELLULAR PROTEIN ARTP"/>
    <property type="match status" value="1"/>
</dbReference>
<evidence type="ECO:0000256" key="1">
    <source>
        <dbReference type="ARBA" id="ARBA00022729"/>
    </source>
</evidence>
<dbReference type="PANTHER" id="PTHR35936">
    <property type="entry name" value="MEMBRANE-BOUND LYTIC MUREIN TRANSGLYCOSYLASE F"/>
    <property type="match status" value="1"/>
</dbReference>
<dbReference type="Gene3D" id="3.40.190.10">
    <property type="entry name" value="Periplasmic binding protein-like II"/>
    <property type="match status" value="2"/>
</dbReference>
<dbReference type="Proteomes" id="UP000622890">
    <property type="component" value="Unassembled WGS sequence"/>
</dbReference>
<evidence type="ECO:0000313" key="5">
    <source>
        <dbReference type="Proteomes" id="UP000622890"/>
    </source>
</evidence>
<dbReference type="Pfam" id="PF00497">
    <property type="entry name" value="SBP_bac_3"/>
    <property type="match status" value="1"/>
</dbReference>
<proteinExistence type="predicted"/>
<dbReference type="SMART" id="SM00062">
    <property type="entry name" value="PBPb"/>
    <property type="match status" value="1"/>
</dbReference>
<organism evidence="4 5">
    <name type="scientific">Noviherbaspirillum pedocola</name>
    <dbReference type="NCBI Taxonomy" id="2801341"/>
    <lineage>
        <taxon>Bacteria</taxon>
        <taxon>Pseudomonadati</taxon>
        <taxon>Pseudomonadota</taxon>
        <taxon>Betaproteobacteria</taxon>
        <taxon>Burkholderiales</taxon>
        <taxon>Oxalobacteraceae</taxon>
        <taxon>Noviherbaspirillum</taxon>
    </lineage>
</organism>
<evidence type="ECO:0000313" key="4">
    <source>
        <dbReference type="EMBL" id="MBK4735357.1"/>
    </source>
</evidence>
<feature type="domain" description="Solute-binding protein family 3/N-terminal" evidence="3">
    <location>
        <begin position="38"/>
        <end position="258"/>
    </location>
</feature>
<protein>
    <submittedName>
        <fullName evidence="4">Transporter substrate-binding domain-containing protein</fullName>
    </submittedName>
</protein>
<accession>A0A934W5T8</accession>
<feature type="chain" id="PRO_5037634728" evidence="2">
    <location>
        <begin position="28"/>
        <end position="268"/>
    </location>
</feature>
<keyword evidence="1 2" id="KW-0732">Signal</keyword>
<dbReference type="CDD" id="cd01072">
    <property type="entry name" value="PBP2_SMa0082_like"/>
    <property type="match status" value="1"/>
</dbReference>
<comment type="caution">
    <text evidence="4">The sequence shown here is derived from an EMBL/GenBank/DDBJ whole genome shotgun (WGS) entry which is preliminary data.</text>
</comment>
<dbReference type="SUPFAM" id="SSF53850">
    <property type="entry name" value="Periplasmic binding protein-like II"/>
    <property type="match status" value="1"/>
</dbReference>
<evidence type="ECO:0000256" key="2">
    <source>
        <dbReference type="SAM" id="SignalP"/>
    </source>
</evidence>